<dbReference type="Pfam" id="PF00067">
    <property type="entry name" value="p450"/>
    <property type="match status" value="1"/>
</dbReference>
<evidence type="ECO:0000256" key="6">
    <source>
        <dbReference type="ARBA" id="ARBA00023033"/>
    </source>
</evidence>
<dbReference type="GO" id="GO:0005506">
    <property type="term" value="F:iron ion binding"/>
    <property type="evidence" value="ECO:0007669"/>
    <property type="project" value="InterPro"/>
</dbReference>
<dbReference type="STRING" id="75922.BST47_20475"/>
<dbReference type="PANTHER" id="PTHR46696">
    <property type="entry name" value="P450, PUTATIVE (EUROFUNG)-RELATED"/>
    <property type="match status" value="1"/>
</dbReference>
<evidence type="ECO:0000256" key="1">
    <source>
        <dbReference type="ARBA" id="ARBA00010617"/>
    </source>
</evidence>
<dbReference type="GO" id="GO:0016705">
    <property type="term" value="F:oxidoreductase activity, acting on paired donors, with incorporation or reduction of molecular oxygen"/>
    <property type="evidence" value="ECO:0007669"/>
    <property type="project" value="InterPro"/>
</dbReference>
<dbReference type="Gene3D" id="1.10.630.10">
    <property type="entry name" value="Cytochrome P450"/>
    <property type="match status" value="1"/>
</dbReference>
<dbReference type="PROSITE" id="PS00086">
    <property type="entry name" value="CYTOCHROME_P450"/>
    <property type="match status" value="1"/>
</dbReference>
<organism evidence="8 9">
    <name type="scientific">Mycolicibacterium tusciae</name>
    <dbReference type="NCBI Taxonomy" id="75922"/>
    <lineage>
        <taxon>Bacteria</taxon>
        <taxon>Bacillati</taxon>
        <taxon>Actinomycetota</taxon>
        <taxon>Actinomycetes</taxon>
        <taxon>Mycobacteriales</taxon>
        <taxon>Mycobacteriaceae</taxon>
        <taxon>Mycolicibacterium</taxon>
    </lineage>
</organism>
<sequence>MPRTRSGVPTYGSNIYTTDAIVDPYPHYAALRGLGPVVWLSRHRVYALPTFAECKAVLRDDTTFASEKGVALNALTNRLSRGTTLVSDGAEHDQRRKLVAHRLLPRALRGIDDDVQAQAARVVDAALRRGEVDGVEDLAYALPMAVVPDLIGWPREQRTDLLPWGAATFDVLGPMNRRALRSIPASLRMLAYARRVVRDRSLIEGSVGHEVLLAADAGKVSRAECAPLMIDYIAPSLDTTISAISNALHLFASHPDQWQLLRDDPGIIPAAVNEIVRFESPLRAFGRRVTVDTDIAGHRIPAGAQVLVLFSSANRDELEWDAADTFDIRRDATRHLGFGHGTHACAGQGLARLETQAMLRALAERVERIELSGPPTWALNNIIRRHERLPLRLIAA</sequence>
<keyword evidence="9" id="KW-1185">Reference proteome</keyword>
<dbReference type="AlphaFoldDB" id="A0A1X0JKJ8"/>
<dbReference type="EMBL" id="MVIM01000012">
    <property type="protein sequence ID" value="ORB63105.1"/>
    <property type="molecule type" value="Genomic_DNA"/>
</dbReference>
<evidence type="ECO:0000256" key="7">
    <source>
        <dbReference type="RuleBase" id="RU000461"/>
    </source>
</evidence>
<reference evidence="8 9" key="1">
    <citation type="submission" date="2017-02" db="EMBL/GenBank/DDBJ databases">
        <title>The new phylogeny of genus Mycobacterium.</title>
        <authorList>
            <person name="Tortoli E."/>
            <person name="Trovato A."/>
            <person name="Cirillo D.M."/>
        </authorList>
    </citation>
    <scope>NUCLEOTIDE SEQUENCE [LARGE SCALE GENOMIC DNA]</scope>
    <source>
        <strain evidence="8 9">DSM 44338</strain>
    </source>
</reference>
<comment type="similarity">
    <text evidence="1 7">Belongs to the cytochrome P450 family.</text>
</comment>
<evidence type="ECO:0000256" key="3">
    <source>
        <dbReference type="ARBA" id="ARBA00022723"/>
    </source>
</evidence>
<dbReference type="Proteomes" id="UP000192411">
    <property type="component" value="Unassembled WGS sequence"/>
</dbReference>
<protein>
    <submittedName>
        <fullName evidence="8">Monooxygenase</fullName>
    </submittedName>
</protein>
<gene>
    <name evidence="8" type="ORF">BST47_20475</name>
</gene>
<evidence type="ECO:0000256" key="2">
    <source>
        <dbReference type="ARBA" id="ARBA00022617"/>
    </source>
</evidence>
<dbReference type="InterPro" id="IPR017972">
    <property type="entry name" value="Cyt_P450_CS"/>
</dbReference>
<evidence type="ECO:0000313" key="8">
    <source>
        <dbReference type="EMBL" id="ORB63105.1"/>
    </source>
</evidence>
<dbReference type="InterPro" id="IPR002397">
    <property type="entry name" value="Cyt_P450_B"/>
</dbReference>
<dbReference type="GO" id="GO:0004497">
    <property type="term" value="F:monooxygenase activity"/>
    <property type="evidence" value="ECO:0007669"/>
    <property type="project" value="UniProtKB-KW"/>
</dbReference>
<accession>A0A1X0JKJ8</accession>
<dbReference type="GO" id="GO:0020037">
    <property type="term" value="F:heme binding"/>
    <property type="evidence" value="ECO:0007669"/>
    <property type="project" value="InterPro"/>
</dbReference>
<evidence type="ECO:0000256" key="4">
    <source>
        <dbReference type="ARBA" id="ARBA00023002"/>
    </source>
</evidence>
<evidence type="ECO:0000256" key="5">
    <source>
        <dbReference type="ARBA" id="ARBA00023004"/>
    </source>
</evidence>
<dbReference type="CDD" id="cd11037">
    <property type="entry name" value="CYP199A2-like"/>
    <property type="match status" value="1"/>
</dbReference>
<dbReference type="SUPFAM" id="SSF48264">
    <property type="entry name" value="Cytochrome P450"/>
    <property type="match status" value="1"/>
</dbReference>
<dbReference type="InterPro" id="IPR001128">
    <property type="entry name" value="Cyt_P450"/>
</dbReference>
<evidence type="ECO:0000313" key="9">
    <source>
        <dbReference type="Proteomes" id="UP000192411"/>
    </source>
</evidence>
<dbReference type="InterPro" id="IPR036396">
    <property type="entry name" value="Cyt_P450_sf"/>
</dbReference>
<dbReference type="OrthoDB" id="9801155at2"/>
<keyword evidence="2 7" id="KW-0349">Heme</keyword>
<name>A0A1X0JKJ8_9MYCO</name>
<keyword evidence="4 7" id="KW-0560">Oxidoreductase</keyword>
<dbReference type="RefSeq" id="WP_083127482.1">
    <property type="nucleotide sequence ID" value="NZ_MVIM01000012.1"/>
</dbReference>
<proteinExistence type="inferred from homology"/>
<keyword evidence="3 7" id="KW-0479">Metal-binding</keyword>
<comment type="caution">
    <text evidence="8">The sequence shown here is derived from an EMBL/GenBank/DDBJ whole genome shotgun (WGS) entry which is preliminary data.</text>
</comment>
<dbReference type="PRINTS" id="PR00359">
    <property type="entry name" value="BP450"/>
</dbReference>
<dbReference type="PANTHER" id="PTHR46696:SF1">
    <property type="entry name" value="CYTOCHROME P450 YJIB-RELATED"/>
    <property type="match status" value="1"/>
</dbReference>
<keyword evidence="6 7" id="KW-0503">Monooxygenase</keyword>
<keyword evidence="5 7" id="KW-0408">Iron</keyword>